<evidence type="ECO:0000256" key="7">
    <source>
        <dbReference type="SAM" id="MobiDB-lite"/>
    </source>
</evidence>
<dbReference type="InterPro" id="IPR027417">
    <property type="entry name" value="P-loop_NTPase"/>
</dbReference>
<evidence type="ECO:0000256" key="5">
    <source>
        <dbReference type="ARBA" id="ARBA00022967"/>
    </source>
</evidence>
<keyword evidence="2" id="KW-1003">Cell membrane</keyword>
<keyword evidence="5" id="KW-1278">Translocase</keyword>
<dbReference type="EMBL" id="BAAAZH010000028">
    <property type="protein sequence ID" value="GAA4125728.1"/>
    <property type="molecule type" value="Genomic_DNA"/>
</dbReference>
<dbReference type="SMART" id="SM00382">
    <property type="entry name" value="AAA"/>
    <property type="match status" value="1"/>
</dbReference>
<dbReference type="RefSeq" id="WP_344734704.1">
    <property type="nucleotide sequence ID" value="NZ_BAAAZH010000028.1"/>
</dbReference>
<feature type="region of interest" description="Disordered" evidence="7">
    <location>
        <begin position="264"/>
        <end position="295"/>
    </location>
</feature>
<dbReference type="PANTHER" id="PTHR42788">
    <property type="entry name" value="TAURINE IMPORT ATP-BINDING PROTEIN-RELATED"/>
    <property type="match status" value="1"/>
</dbReference>
<dbReference type="PROSITE" id="PS50893">
    <property type="entry name" value="ABC_TRANSPORTER_2"/>
    <property type="match status" value="1"/>
</dbReference>
<comment type="caution">
    <text evidence="9">The sequence shown here is derived from an EMBL/GenBank/DDBJ whole genome shotgun (WGS) entry which is preliminary data.</text>
</comment>
<evidence type="ECO:0000256" key="3">
    <source>
        <dbReference type="ARBA" id="ARBA00022741"/>
    </source>
</evidence>
<organism evidence="9 10">
    <name type="scientific">Nocardioides fonticola</name>
    <dbReference type="NCBI Taxonomy" id="450363"/>
    <lineage>
        <taxon>Bacteria</taxon>
        <taxon>Bacillati</taxon>
        <taxon>Actinomycetota</taxon>
        <taxon>Actinomycetes</taxon>
        <taxon>Propionibacteriales</taxon>
        <taxon>Nocardioidaceae</taxon>
        <taxon>Nocardioides</taxon>
    </lineage>
</organism>
<dbReference type="InterPro" id="IPR003593">
    <property type="entry name" value="AAA+_ATPase"/>
</dbReference>
<dbReference type="Gene3D" id="3.40.50.300">
    <property type="entry name" value="P-loop containing nucleotide triphosphate hydrolases"/>
    <property type="match status" value="1"/>
</dbReference>
<dbReference type="InterPro" id="IPR017871">
    <property type="entry name" value="ABC_transporter-like_CS"/>
</dbReference>
<evidence type="ECO:0000256" key="6">
    <source>
        <dbReference type="ARBA" id="ARBA00023136"/>
    </source>
</evidence>
<dbReference type="GO" id="GO:0005524">
    <property type="term" value="F:ATP binding"/>
    <property type="evidence" value="ECO:0007669"/>
    <property type="project" value="UniProtKB-KW"/>
</dbReference>
<accession>A0ABP7XU86</accession>
<keyword evidence="1" id="KW-0813">Transport</keyword>
<evidence type="ECO:0000313" key="9">
    <source>
        <dbReference type="EMBL" id="GAA4125728.1"/>
    </source>
</evidence>
<keyword evidence="4 9" id="KW-0067">ATP-binding</keyword>
<dbReference type="InterPro" id="IPR003439">
    <property type="entry name" value="ABC_transporter-like_ATP-bd"/>
</dbReference>
<feature type="compositionally biased region" description="Low complexity" evidence="7">
    <location>
        <begin position="10"/>
        <end position="26"/>
    </location>
</feature>
<evidence type="ECO:0000259" key="8">
    <source>
        <dbReference type="PROSITE" id="PS50893"/>
    </source>
</evidence>
<feature type="region of interest" description="Disordered" evidence="7">
    <location>
        <begin position="1"/>
        <end position="39"/>
    </location>
</feature>
<sequence length="295" mass="31788">MALLNRRPAETSATSATSAQTTGSDAPDAPGATGPVARVRGHHRSFGDLHVLRGIDLDIAPGEIVALLGRSGCGKSTLLRSLAGLDPAPREEVEVRGTTAVAFQEPRLLPWQRVQRNVALALLNSARRGERERLAAETLTEVGLGAKLDAWPGQLSGGQAQRVSLARALVRNPSLLLLDEPFSALDALTRIEMHQLVIELWRRHGMAILIVTHDVDEAIALADRLIVLDEGRAAGSWRLEMPRTDRDHAVPEIAQVRHEVLASLGVQPLPPNPNRTPVDDRSPAPTPPRHHQGAA</sequence>
<dbReference type="Pfam" id="PF00005">
    <property type="entry name" value="ABC_tran"/>
    <property type="match status" value="1"/>
</dbReference>
<keyword evidence="3" id="KW-0547">Nucleotide-binding</keyword>
<proteinExistence type="predicted"/>
<dbReference type="SUPFAM" id="SSF52540">
    <property type="entry name" value="P-loop containing nucleoside triphosphate hydrolases"/>
    <property type="match status" value="1"/>
</dbReference>
<evidence type="ECO:0000256" key="4">
    <source>
        <dbReference type="ARBA" id="ARBA00022840"/>
    </source>
</evidence>
<dbReference type="Proteomes" id="UP001501495">
    <property type="component" value="Unassembled WGS sequence"/>
</dbReference>
<dbReference type="PROSITE" id="PS00211">
    <property type="entry name" value="ABC_TRANSPORTER_1"/>
    <property type="match status" value="1"/>
</dbReference>
<evidence type="ECO:0000313" key="10">
    <source>
        <dbReference type="Proteomes" id="UP001501495"/>
    </source>
</evidence>
<evidence type="ECO:0000256" key="2">
    <source>
        <dbReference type="ARBA" id="ARBA00022475"/>
    </source>
</evidence>
<gene>
    <name evidence="9" type="ORF">GCM10022215_34450</name>
</gene>
<keyword evidence="6" id="KW-0472">Membrane</keyword>
<dbReference type="PANTHER" id="PTHR42788:SF17">
    <property type="entry name" value="ALIPHATIC SULFONATES IMPORT ATP-BINDING PROTEIN SSUB"/>
    <property type="match status" value="1"/>
</dbReference>
<evidence type="ECO:0000256" key="1">
    <source>
        <dbReference type="ARBA" id="ARBA00022448"/>
    </source>
</evidence>
<name>A0ABP7XU86_9ACTN</name>
<keyword evidence="10" id="KW-1185">Reference proteome</keyword>
<feature type="domain" description="ABC transporter" evidence="8">
    <location>
        <begin position="37"/>
        <end position="255"/>
    </location>
</feature>
<dbReference type="InterPro" id="IPR050166">
    <property type="entry name" value="ABC_transporter_ATP-bind"/>
</dbReference>
<protein>
    <submittedName>
        <fullName evidence="9">ABC transporter ATP-binding protein</fullName>
    </submittedName>
</protein>
<reference evidence="10" key="1">
    <citation type="journal article" date="2019" name="Int. J. Syst. Evol. Microbiol.">
        <title>The Global Catalogue of Microorganisms (GCM) 10K type strain sequencing project: providing services to taxonomists for standard genome sequencing and annotation.</title>
        <authorList>
            <consortium name="The Broad Institute Genomics Platform"/>
            <consortium name="The Broad Institute Genome Sequencing Center for Infectious Disease"/>
            <person name="Wu L."/>
            <person name="Ma J."/>
        </authorList>
    </citation>
    <scope>NUCLEOTIDE SEQUENCE [LARGE SCALE GENOMIC DNA]</scope>
    <source>
        <strain evidence="10">JCM 16703</strain>
    </source>
</reference>